<dbReference type="PANTHER" id="PTHR43163:SF6">
    <property type="entry name" value="DIPEPTIDE TRANSPORT SYSTEM PERMEASE PROTEIN DPPB-RELATED"/>
    <property type="match status" value="1"/>
</dbReference>
<comment type="subcellular location">
    <subcellularLocation>
        <location evidence="1 7">Cell membrane</location>
        <topology evidence="1 7">Multi-pass membrane protein</topology>
    </subcellularLocation>
</comment>
<feature type="transmembrane region" description="Helical" evidence="7">
    <location>
        <begin position="9"/>
        <end position="27"/>
    </location>
</feature>
<dbReference type="GO" id="GO:0071916">
    <property type="term" value="F:dipeptide transmembrane transporter activity"/>
    <property type="evidence" value="ECO:0007669"/>
    <property type="project" value="TreeGrafter"/>
</dbReference>
<feature type="transmembrane region" description="Helical" evidence="7">
    <location>
        <begin position="260"/>
        <end position="280"/>
    </location>
</feature>
<proteinExistence type="inferred from homology"/>
<keyword evidence="6 7" id="KW-0472">Membrane</keyword>
<organism evidence="9 10">
    <name type="scientific">Natronosporangium hydrolyticum</name>
    <dbReference type="NCBI Taxonomy" id="2811111"/>
    <lineage>
        <taxon>Bacteria</taxon>
        <taxon>Bacillati</taxon>
        <taxon>Actinomycetota</taxon>
        <taxon>Actinomycetes</taxon>
        <taxon>Micromonosporales</taxon>
        <taxon>Micromonosporaceae</taxon>
        <taxon>Natronosporangium</taxon>
    </lineage>
</organism>
<evidence type="ECO:0000259" key="8">
    <source>
        <dbReference type="PROSITE" id="PS50928"/>
    </source>
</evidence>
<evidence type="ECO:0000256" key="5">
    <source>
        <dbReference type="ARBA" id="ARBA00022989"/>
    </source>
</evidence>
<dbReference type="AlphaFoldDB" id="A0A895YIF1"/>
<evidence type="ECO:0000313" key="10">
    <source>
        <dbReference type="Proteomes" id="UP000662857"/>
    </source>
</evidence>
<evidence type="ECO:0000313" key="9">
    <source>
        <dbReference type="EMBL" id="QSB13900.1"/>
    </source>
</evidence>
<comment type="similarity">
    <text evidence="7">Belongs to the binding-protein-dependent transport system permease family.</text>
</comment>
<sequence length="343" mass="37448">MLVYSIRRLLAAIPVLLAASMFVFLLVDISGDPVAELIFQAEATGEPLSEEAQQEIAARLYHDRSMPERYWLWLTGWPGSAHNGDIGLIRGEFGPSTRGTAFDIGSDIASRLATTLRLVGLATLLGIVLGIITGVISAVRQYSKTDHIITFIGFLSLSMPVFWFGVLIKEVGVSINNAIGFRIFYTIGSQSPVREGYSAWDNFTDIAGHLILPTITLALVGYAVFSRFQRASMLEVLGSDYVRLARAKGLRNGTVMRRHALRTALIPVLTLVTIGIAGSIDGAVLTETVFQWQGLGRYFVDALGRTDTFAVMGFLMLSGTLVVVANLIADLLYAVLDPRIRYD</sequence>
<keyword evidence="10" id="KW-1185">Reference proteome</keyword>
<dbReference type="EMBL" id="CP070499">
    <property type="protein sequence ID" value="QSB13900.1"/>
    <property type="molecule type" value="Genomic_DNA"/>
</dbReference>
<evidence type="ECO:0000256" key="6">
    <source>
        <dbReference type="ARBA" id="ARBA00023136"/>
    </source>
</evidence>
<keyword evidence="3" id="KW-1003">Cell membrane</keyword>
<feature type="transmembrane region" description="Helical" evidence="7">
    <location>
        <begin position="148"/>
        <end position="168"/>
    </location>
</feature>
<dbReference type="Proteomes" id="UP000662857">
    <property type="component" value="Chromosome"/>
</dbReference>
<name>A0A895YIF1_9ACTN</name>
<evidence type="ECO:0000256" key="1">
    <source>
        <dbReference type="ARBA" id="ARBA00004651"/>
    </source>
</evidence>
<dbReference type="RefSeq" id="WP_239676012.1">
    <property type="nucleotide sequence ID" value="NZ_CP070499.1"/>
</dbReference>
<dbReference type="Pfam" id="PF00528">
    <property type="entry name" value="BPD_transp_1"/>
    <property type="match status" value="1"/>
</dbReference>
<dbReference type="SUPFAM" id="SSF161098">
    <property type="entry name" value="MetI-like"/>
    <property type="match status" value="1"/>
</dbReference>
<dbReference type="PANTHER" id="PTHR43163">
    <property type="entry name" value="DIPEPTIDE TRANSPORT SYSTEM PERMEASE PROTEIN DPPB-RELATED"/>
    <property type="match status" value="1"/>
</dbReference>
<evidence type="ECO:0000256" key="3">
    <source>
        <dbReference type="ARBA" id="ARBA00022475"/>
    </source>
</evidence>
<accession>A0A895YIF1</accession>
<feature type="transmembrane region" description="Helical" evidence="7">
    <location>
        <begin position="206"/>
        <end position="225"/>
    </location>
</feature>
<feature type="transmembrane region" description="Helical" evidence="7">
    <location>
        <begin position="116"/>
        <end position="136"/>
    </location>
</feature>
<evidence type="ECO:0000256" key="4">
    <source>
        <dbReference type="ARBA" id="ARBA00022692"/>
    </source>
</evidence>
<dbReference type="InterPro" id="IPR000515">
    <property type="entry name" value="MetI-like"/>
</dbReference>
<keyword evidence="4 7" id="KW-0812">Transmembrane</keyword>
<evidence type="ECO:0000256" key="7">
    <source>
        <dbReference type="RuleBase" id="RU363032"/>
    </source>
</evidence>
<reference evidence="9" key="1">
    <citation type="submission" date="2021-02" db="EMBL/GenBank/DDBJ databases">
        <title>Natrosporangium hydrolyticum gen. nov., sp. nov, a haloalkaliphilic actinobacterium from a soda solonchak soil.</title>
        <authorList>
            <person name="Sorokin D.Y."/>
            <person name="Khijniak T.V."/>
            <person name="Zakharycheva A.P."/>
            <person name="Boueva O.V."/>
            <person name="Ariskina E.V."/>
            <person name="Hahnke R.L."/>
            <person name="Bunk B."/>
            <person name="Sproer C."/>
            <person name="Schumann P."/>
            <person name="Evtushenko L.I."/>
            <person name="Kublanov I.V."/>
        </authorList>
    </citation>
    <scope>NUCLEOTIDE SEQUENCE</scope>
    <source>
        <strain evidence="9">DSM 106523</strain>
    </source>
</reference>
<dbReference type="Gene3D" id="1.10.3720.10">
    <property type="entry name" value="MetI-like"/>
    <property type="match status" value="1"/>
</dbReference>
<protein>
    <submittedName>
        <fullName evidence="9">ABC transporter permease</fullName>
    </submittedName>
</protein>
<feature type="domain" description="ABC transmembrane type-1" evidence="8">
    <location>
        <begin position="112"/>
        <end position="333"/>
    </location>
</feature>
<feature type="transmembrane region" description="Helical" evidence="7">
    <location>
        <begin position="309"/>
        <end position="336"/>
    </location>
</feature>
<dbReference type="InterPro" id="IPR035906">
    <property type="entry name" value="MetI-like_sf"/>
</dbReference>
<dbReference type="CDD" id="cd06261">
    <property type="entry name" value="TM_PBP2"/>
    <property type="match status" value="1"/>
</dbReference>
<dbReference type="PROSITE" id="PS50928">
    <property type="entry name" value="ABC_TM1"/>
    <property type="match status" value="1"/>
</dbReference>
<gene>
    <name evidence="9" type="ORF">JQS43_20470</name>
</gene>
<evidence type="ECO:0000256" key="2">
    <source>
        <dbReference type="ARBA" id="ARBA00022448"/>
    </source>
</evidence>
<keyword evidence="2 7" id="KW-0813">Transport</keyword>
<dbReference type="KEGG" id="nhy:JQS43_20470"/>
<dbReference type="GO" id="GO:0005886">
    <property type="term" value="C:plasma membrane"/>
    <property type="evidence" value="ECO:0007669"/>
    <property type="project" value="UniProtKB-SubCell"/>
</dbReference>
<keyword evidence="5 7" id="KW-1133">Transmembrane helix</keyword>